<organism evidence="1 2">
    <name type="scientific">Pleuronectes platessa</name>
    <name type="common">European plaice</name>
    <dbReference type="NCBI Taxonomy" id="8262"/>
    <lineage>
        <taxon>Eukaryota</taxon>
        <taxon>Metazoa</taxon>
        <taxon>Chordata</taxon>
        <taxon>Craniata</taxon>
        <taxon>Vertebrata</taxon>
        <taxon>Euteleostomi</taxon>
        <taxon>Actinopterygii</taxon>
        <taxon>Neopterygii</taxon>
        <taxon>Teleostei</taxon>
        <taxon>Neoteleostei</taxon>
        <taxon>Acanthomorphata</taxon>
        <taxon>Carangaria</taxon>
        <taxon>Pleuronectiformes</taxon>
        <taxon>Pleuronectoidei</taxon>
        <taxon>Pleuronectidae</taxon>
        <taxon>Pleuronectes</taxon>
    </lineage>
</organism>
<proteinExistence type="predicted"/>
<sequence length="76" mass="8048">MRTARPESPSWPGDRVLLAWRGGAVTLSLQSSAGLFHSAQGYPRYSSSIAIRPDRCAAAASSPPTVQFDGKVEGDT</sequence>
<dbReference type="EMBL" id="CADEAL010000657">
    <property type="protein sequence ID" value="CAB1423440.1"/>
    <property type="molecule type" value="Genomic_DNA"/>
</dbReference>
<evidence type="ECO:0000313" key="2">
    <source>
        <dbReference type="Proteomes" id="UP001153269"/>
    </source>
</evidence>
<evidence type="ECO:0000313" key="1">
    <source>
        <dbReference type="EMBL" id="CAB1423440.1"/>
    </source>
</evidence>
<protein>
    <submittedName>
        <fullName evidence="1">Uncharacterized protein</fullName>
    </submittedName>
</protein>
<keyword evidence="2" id="KW-1185">Reference proteome</keyword>
<comment type="caution">
    <text evidence="1">The sequence shown here is derived from an EMBL/GenBank/DDBJ whole genome shotgun (WGS) entry which is preliminary data.</text>
</comment>
<dbReference type="Proteomes" id="UP001153269">
    <property type="component" value="Unassembled WGS sequence"/>
</dbReference>
<gene>
    <name evidence="1" type="ORF">PLEPLA_LOCUS11360</name>
</gene>
<accession>A0A9N7U298</accession>
<reference evidence="1" key="1">
    <citation type="submission" date="2020-03" db="EMBL/GenBank/DDBJ databases">
        <authorList>
            <person name="Weist P."/>
        </authorList>
    </citation>
    <scope>NUCLEOTIDE SEQUENCE</scope>
</reference>
<dbReference type="AlphaFoldDB" id="A0A9N7U298"/>
<name>A0A9N7U298_PLEPL</name>